<protein>
    <submittedName>
        <fullName evidence="1">Uncharacterized protein</fullName>
    </submittedName>
</protein>
<accession>A0ABS1BX45</accession>
<reference evidence="1 2" key="1">
    <citation type="submission" date="2020-12" db="EMBL/GenBank/DDBJ databases">
        <title>Bacterial novel species Adhaeribacter sp. BT258 isolated from soil.</title>
        <authorList>
            <person name="Jung H.-Y."/>
        </authorList>
    </citation>
    <scope>NUCLEOTIDE SEQUENCE [LARGE SCALE GENOMIC DNA]</scope>
    <source>
        <strain evidence="1 2">BT258</strain>
    </source>
</reference>
<comment type="caution">
    <text evidence="1">The sequence shown here is derived from an EMBL/GenBank/DDBJ whole genome shotgun (WGS) entry which is preliminary data.</text>
</comment>
<evidence type="ECO:0000313" key="2">
    <source>
        <dbReference type="Proteomes" id="UP000644147"/>
    </source>
</evidence>
<keyword evidence="2" id="KW-1185">Reference proteome</keyword>
<organism evidence="1 2">
    <name type="scientific">Adhaeribacter terrigena</name>
    <dbReference type="NCBI Taxonomy" id="2793070"/>
    <lineage>
        <taxon>Bacteria</taxon>
        <taxon>Pseudomonadati</taxon>
        <taxon>Bacteroidota</taxon>
        <taxon>Cytophagia</taxon>
        <taxon>Cytophagales</taxon>
        <taxon>Hymenobacteraceae</taxon>
        <taxon>Adhaeribacter</taxon>
    </lineage>
</organism>
<gene>
    <name evidence="1" type="ORF">I5M27_01875</name>
</gene>
<dbReference type="SUPFAM" id="SSF53756">
    <property type="entry name" value="UDP-Glycosyltransferase/glycogen phosphorylase"/>
    <property type="match status" value="1"/>
</dbReference>
<evidence type="ECO:0000313" key="1">
    <source>
        <dbReference type="EMBL" id="MBK0401713.1"/>
    </source>
</evidence>
<name>A0ABS1BX45_9BACT</name>
<dbReference type="RefSeq" id="WP_200504329.1">
    <property type="nucleotide sequence ID" value="NZ_JAEHFX010000001.1"/>
</dbReference>
<dbReference type="EMBL" id="JAEHFX010000001">
    <property type="protein sequence ID" value="MBK0401713.1"/>
    <property type="molecule type" value="Genomic_DNA"/>
</dbReference>
<proteinExistence type="predicted"/>
<dbReference type="Proteomes" id="UP000644147">
    <property type="component" value="Unassembled WGS sequence"/>
</dbReference>
<sequence>MDRAQLGKLLYKFESENTEAIGKLQINKFLIWSIAKPSIFFFPFEQTSESNSGSSKSNNSVVTKLKSILGFLINLFLVLLKCIGRKKIVILFNSTINKKTKNNKGEHFNFITDPYVTEGVLHTYLNIEYTVGEKVQGPSTVKTDLNIDGLFSLSILLRLFISKRKIKRDSQKLEGLLNDFFNKSNVKIQIDCQFIEQILINFYTDYKLCKALFSLLKPKIIISSEKIGSGVFGAAIDLNISSIDIQHGVVDPFDGMYQYSPNLLPYKQKMVIPTEIGVWGIQFKKLMLEKGFWEEKEVRVLGNHRINSFKDNFKRSNADSTIILFPTQWPFFEEAMELLNKLKVERPHVFNLKIKIHPIEPDNFVKQYEEFAEQNKEWVSISYPAEDIYKLIAHSKVVLGFNSTSLIEAINLGIPAISLTTRGYNQGVHYYLGTSSLLLKNSIKVISYQAINELILTLNAVISDADFYQNWLNELKSSSSELYAEGFKENAEKQIADLLN</sequence>